<proteinExistence type="predicted"/>
<dbReference type="Pfam" id="PF00144">
    <property type="entry name" value="Beta-lactamase"/>
    <property type="match status" value="1"/>
</dbReference>
<dbReference type="EMBL" id="BSDI01000058">
    <property type="protein sequence ID" value="GLI02287.1"/>
    <property type="molecule type" value="Genomic_DNA"/>
</dbReference>
<keyword evidence="3" id="KW-0378">Hydrolase</keyword>
<feature type="domain" description="Beta-lactamase-related" evidence="2">
    <location>
        <begin position="49"/>
        <end position="369"/>
    </location>
</feature>
<dbReference type="InterPro" id="IPR050491">
    <property type="entry name" value="AmpC-like"/>
</dbReference>
<name>A0ABQ5R806_9ACTN</name>
<gene>
    <name evidence="3" type="ORF">Pa4123_75650</name>
</gene>
<evidence type="ECO:0000259" key="2">
    <source>
        <dbReference type="Pfam" id="PF00144"/>
    </source>
</evidence>
<comment type="caution">
    <text evidence="3">The sequence shown here is derived from an EMBL/GenBank/DDBJ whole genome shotgun (WGS) entry which is preliminary data.</text>
</comment>
<dbReference type="Gene3D" id="3.40.710.10">
    <property type="entry name" value="DD-peptidase/beta-lactamase superfamily"/>
    <property type="match status" value="1"/>
</dbReference>
<sequence>MRIHPGRALAGTALVAVLAINPVAGTAAGAAPAAGDRRILQDAADDLHALGITGVQAVAGDGRRTSAVRAGVADIRTGAPVPREGYLRMGSNAKTFAAVIVLQLVAERRLSLEDTVERWLPGVVTGNGNDGRRITVRQLLQQTSGIYNYTSDLPGLASPEGYLEHRFERVDPEELVAIAMKHEPLFAPGTSWDYSNTNYILAGMIIERVTGSTWAAQVRDRITRPLGLNHTFSPGDRPTLPHPHARAYQQFEPGGPLVDTTLLNVSWGWAAGDLVTTPTDLVRFWQGLHNGRLLARPQLDEMHRTVLAVTFQDYAPGMRYGLGVMWMPSRCGGYWSHGGDVLGVSTVNGVTGDGRRAVVLSLTTRLASDEEYLASIWRADEAVVDILC</sequence>
<evidence type="ECO:0000313" key="4">
    <source>
        <dbReference type="Proteomes" id="UP001144280"/>
    </source>
</evidence>
<dbReference type="GO" id="GO:0016787">
    <property type="term" value="F:hydrolase activity"/>
    <property type="evidence" value="ECO:0007669"/>
    <property type="project" value="UniProtKB-KW"/>
</dbReference>
<dbReference type="RefSeq" id="WP_281903779.1">
    <property type="nucleotide sequence ID" value="NZ_BSDI01000058.1"/>
</dbReference>
<organism evidence="3 4">
    <name type="scientific">Phytohabitans aurantiacus</name>
    <dbReference type="NCBI Taxonomy" id="3016789"/>
    <lineage>
        <taxon>Bacteria</taxon>
        <taxon>Bacillati</taxon>
        <taxon>Actinomycetota</taxon>
        <taxon>Actinomycetes</taxon>
        <taxon>Micromonosporales</taxon>
        <taxon>Micromonosporaceae</taxon>
    </lineage>
</organism>
<reference evidence="3" key="1">
    <citation type="submission" date="2022-12" db="EMBL/GenBank/DDBJ databases">
        <title>New Phytohabitans aurantiacus sp. RD004123 nov., an actinomycete isolated from soil.</title>
        <authorList>
            <person name="Triningsih D.W."/>
            <person name="Harunari E."/>
            <person name="Igarashi Y."/>
        </authorList>
    </citation>
    <scope>NUCLEOTIDE SEQUENCE</scope>
    <source>
        <strain evidence="3">RD004123</strain>
    </source>
</reference>
<evidence type="ECO:0000256" key="1">
    <source>
        <dbReference type="SAM" id="SignalP"/>
    </source>
</evidence>
<protein>
    <submittedName>
        <fullName evidence="3">Serine hydrolase</fullName>
    </submittedName>
</protein>
<dbReference type="Proteomes" id="UP001144280">
    <property type="component" value="Unassembled WGS sequence"/>
</dbReference>
<feature type="chain" id="PRO_5045554401" evidence="1">
    <location>
        <begin position="28"/>
        <end position="388"/>
    </location>
</feature>
<keyword evidence="4" id="KW-1185">Reference proteome</keyword>
<evidence type="ECO:0000313" key="3">
    <source>
        <dbReference type="EMBL" id="GLI02287.1"/>
    </source>
</evidence>
<keyword evidence="1" id="KW-0732">Signal</keyword>
<dbReference type="InterPro" id="IPR012338">
    <property type="entry name" value="Beta-lactam/transpept-like"/>
</dbReference>
<feature type="signal peptide" evidence="1">
    <location>
        <begin position="1"/>
        <end position="27"/>
    </location>
</feature>
<dbReference type="SUPFAM" id="SSF56601">
    <property type="entry name" value="beta-lactamase/transpeptidase-like"/>
    <property type="match status" value="1"/>
</dbReference>
<dbReference type="PANTHER" id="PTHR46825:SF7">
    <property type="entry name" value="D-ALANYL-D-ALANINE CARBOXYPEPTIDASE"/>
    <property type="match status" value="1"/>
</dbReference>
<accession>A0ABQ5R806</accession>
<dbReference type="InterPro" id="IPR001466">
    <property type="entry name" value="Beta-lactam-related"/>
</dbReference>
<dbReference type="PANTHER" id="PTHR46825">
    <property type="entry name" value="D-ALANYL-D-ALANINE-CARBOXYPEPTIDASE/ENDOPEPTIDASE AMPH"/>
    <property type="match status" value="1"/>
</dbReference>